<dbReference type="PANTHER" id="PTHR19991">
    <property type="entry name" value="L 2 01289"/>
    <property type="match status" value="1"/>
</dbReference>
<evidence type="ECO:0000256" key="2">
    <source>
        <dbReference type="SAM" id="SignalP"/>
    </source>
</evidence>
<feature type="domain" description="Thioredoxin" evidence="3">
    <location>
        <begin position="908"/>
        <end position="1038"/>
    </location>
</feature>
<keyword evidence="1" id="KW-0472">Membrane</keyword>
<dbReference type="Proteomes" id="UP001187531">
    <property type="component" value="Unassembled WGS sequence"/>
</dbReference>
<sequence>MDMGCTRWLFCLLVLFIAPTFGRKREAEAVIEDVNAKQLAKLINEKDYVAVYWYSRNCRQCEKVLTELEKIDDDTDHFGVDFVKINDKRLAKQYGIKSFPALTYFRDNQPVLYEGDLMDEETILEFLTSLDAMALPDRIEEVNAKILSKIVEENEFLAVLFCVDYRKCKQDETHRRQCKQSARALQELENIDDEADQLGIGFVKIFDEALAEEYNLPGVPTLVYYRHKIPIIYEGDLTNEEEVLEWLVSNKSTGEDEDRIEDVTAKALEAMITSVEHLAVLFYNAEEKDSKAVLEELENIDDDLDAKGMHFVKIDDDEMAKEYGIDDTPALLYFEKRIPSIYEGNLMEEEEVLAWLIHQQTADEIEEINDEILDKLIRESKHLAVLFYDDDDSDSMAALKELENIDDECDKNGVVFVKIDNAEEAKEYGIDDIPALVYFENNIPNLYQGDLMNEERVLEWLLHQVASDEIEDVTDEMLDKLIAQSPHLAVLFYDKDQKKSVKVLTELEHIDDECDQHGISFVKIDNDAEAIEYGIEKLPQLVYFENGVPYVYEGDLLDEAEVLKWLIHQSEADEIEDVTDKMLDKLIQVKEFLAVLFYNSNEESHIKVVEELENIDDECDNQGIAFVRIDDLDEAKEYGLDELPALVYFENTIPSIYEGDLHNEQEVLHALLEEKKAHENGDLTNEEEVLDWLLHQRNSDTIEEVTDELLDDIIEKHEYVVVYFSGPCKEGQKCDSILDDLENIDDETDDHGIQFVTTEDTGLAKKFKIYKFPSLVFFRNGEPLQYTGDLQDEEQLLEWILSDSNLELPDQIEEVNAKMLAKKIESSPNLVVYFYEEKEADDEAILKELEDIDDECDSFGIDFVKISDDGIEKEFNIKELPALVYFKKEESTQYQGDLMDEQMVLKWIVATKEASNDVIEAVDSKTLENMIADEDFLAVYFYDSRCGEKCEAILQELENIDDDAEHVGVGFVKSTAVNIAQKHGVKQLPAVVFFEQGTPTIYDGPLTDEDKVIKWLVVLKSDPSEEQRVLDWIFENRNEQSIVNISRTTLNDLVTERDYIAVIFYTEEEDESQRVLRRLELIDQDVLEYDIEIFKIQDHLIAKKYGFRTTPGLILFKKGRPEKYDGDLDDEEEVLDWLTDPDTLELADSIERVNRKMFEKIMSRSDSLVAFFYNDVDCKQCDKVLEELENIDDEARAAGIDFVKLDDKELARDVGVFALPAVVFFKPGQSDPVIYAGDLKSEERLLDWMIIQKDPTLDQIEEIEGQELIDFIRKKEFISVFFYNEEDCEKCTEVLEGLENIDDDTDRHGIQMLKTKDTAIAKNYGVMDFPALIYFENQVPSIFEGDLMAEEEVLQWLVLQKTEDRIELVTRGILESLLNDVQYLAVFFYKQNCKSCEQVLQELENIDDECDRYGIQMVKIMDTQLAKRYGIKTFPALVYFRNGNPLLYDGDLRNEDSVFEWLQDDDNRELADEIEEVNARMLDRLIDDSPFLAVFFYDDECAECPAIIQELENIDDEADAFGIDFVKLNDEEAAKKYNVLNTPSLAYFRKKIPLIYEGDLLDENRVLTWLTSQDVFEIKDEIEEVNRKMLDKLLDENDFVAVYFYDNNCQRCVEALQELENIDDEADNLDITFVKIKDPRYAKKYGVSKLPALVYFRKKFPSIYRGDLLNETEVLDWLQKNRFRHPELNVFMYALGAITFGFIVYTVFLIFFFKSPHPKTA</sequence>
<evidence type="ECO:0000259" key="3">
    <source>
        <dbReference type="PROSITE" id="PS51352"/>
    </source>
</evidence>
<dbReference type="InterPro" id="IPR013766">
    <property type="entry name" value="Thioredoxin_domain"/>
</dbReference>
<dbReference type="Gene3D" id="3.40.30.10">
    <property type="entry name" value="Glutaredoxin"/>
    <property type="match status" value="15"/>
</dbReference>
<dbReference type="SUPFAM" id="SSF52833">
    <property type="entry name" value="Thioredoxin-like"/>
    <property type="match status" value="13"/>
</dbReference>
<keyword evidence="1" id="KW-1133">Transmembrane helix</keyword>
<comment type="caution">
    <text evidence="4">The sequence shown here is derived from an EMBL/GenBank/DDBJ whole genome shotgun (WGS) entry which is preliminary data.</text>
</comment>
<keyword evidence="1" id="KW-0812">Transmembrane</keyword>
<evidence type="ECO:0000256" key="1">
    <source>
        <dbReference type="SAM" id="Phobius"/>
    </source>
</evidence>
<gene>
    <name evidence="4" type="ORF">QYM36_006846</name>
</gene>
<dbReference type="InterPro" id="IPR036249">
    <property type="entry name" value="Thioredoxin-like_sf"/>
</dbReference>
<keyword evidence="5" id="KW-1185">Reference proteome</keyword>
<feature type="chain" id="PRO_5041706104" description="Thioredoxin domain-containing protein" evidence="2">
    <location>
        <begin position="23"/>
        <end position="1721"/>
    </location>
</feature>
<dbReference type="Pfam" id="PF13848">
    <property type="entry name" value="Thioredoxin_6"/>
    <property type="match status" value="1"/>
</dbReference>
<protein>
    <recommendedName>
        <fullName evidence="3">Thioredoxin domain-containing protein</fullName>
    </recommendedName>
</protein>
<feature type="domain" description="Thioredoxin" evidence="3">
    <location>
        <begin position="683"/>
        <end position="805"/>
    </location>
</feature>
<feature type="domain" description="Thioredoxin" evidence="3">
    <location>
        <begin position="1447"/>
        <end position="1595"/>
    </location>
</feature>
<organism evidence="4 5">
    <name type="scientific">Artemia franciscana</name>
    <name type="common">Brine shrimp</name>
    <name type="synonym">Artemia sanfranciscana</name>
    <dbReference type="NCBI Taxonomy" id="6661"/>
    <lineage>
        <taxon>Eukaryota</taxon>
        <taxon>Metazoa</taxon>
        <taxon>Ecdysozoa</taxon>
        <taxon>Arthropoda</taxon>
        <taxon>Crustacea</taxon>
        <taxon>Branchiopoda</taxon>
        <taxon>Anostraca</taxon>
        <taxon>Artemiidae</taxon>
        <taxon>Artemia</taxon>
    </lineage>
</organism>
<feature type="domain" description="Thioredoxin" evidence="3">
    <location>
        <begin position="19"/>
        <end position="132"/>
    </location>
</feature>
<dbReference type="PANTHER" id="PTHR19991:SF3">
    <property type="entry name" value="LETHAL (2) 01289, ISOFORM F"/>
    <property type="match status" value="1"/>
</dbReference>
<reference evidence="4" key="1">
    <citation type="submission" date="2023-07" db="EMBL/GenBank/DDBJ databases">
        <title>Chromosome-level genome assembly of Artemia franciscana.</title>
        <authorList>
            <person name="Jo E."/>
        </authorList>
    </citation>
    <scope>NUCLEOTIDE SEQUENCE</scope>
    <source>
        <tissue evidence="4">Whole body</tissue>
    </source>
</reference>
<accession>A0AA88HWR8</accession>
<proteinExistence type="predicted"/>
<keyword evidence="2" id="KW-0732">Signal</keyword>
<dbReference type="CDD" id="cd02961">
    <property type="entry name" value="PDI_a_family"/>
    <property type="match status" value="7"/>
</dbReference>
<dbReference type="EMBL" id="JAVRJZ010000011">
    <property type="protein sequence ID" value="KAK2716493.1"/>
    <property type="molecule type" value="Genomic_DNA"/>
</dbReference>
<evidence type="ECO:0000313" key="5">
    <source>
        <dbReference type="Proteomes" id="UP001187531"/>
    </source>
</evidence>
<feature type="transmembrane region" description="Helical" evidence="1">
    <location>
        <begin position="1690"/>
        <end position="1713"/>
    </location>
</feature>
<dbReference type="PROSITE" id="PS51352">
    <property type="entry name" value="THIOREDOXIN_2"/>
    <property type="match status" value="4"/>
</dbReference>
<dbReference type="Pfam" id="PF00085">
    <property type="entry name" value="Thioredoxin"/>
    <property type="match status" value="1"/>
</dbReference>
<feature type="signal peptide" evidence="2">
    <location>
        <begin position="1"/>
        <end position="22"/>
    </location>
</feature>
<name>A0AA88HWR8_ARTSF</name>
<evidence type="ECO:0000313" key="4">
    <source>
        <dbReference type="EMBL" id="KAK2716493.1"/>
    </source>
</evidence>